<evidence type="ECO:0000256" key="1">
    <source>
        <dbReference type="SAM" id="MobiDB-lite"/>
    </source>
</evidence>
<dbReference type="AlphaFoldDB" id="A0A1T4MPL5"/>
<evidence type="ECO:0000313" key="3">
    <source>
        <dbReference type="EMBL" id="SJZ68668.1"/>
    </source>
</evidence>
<evidence type="ECO:0000313" key="4">
    <source>
        <dbReference type="Proteomes" id="UP000190657"/>
    </source>
</evidence>
<dbReference type="EMBL" id="FUWW01000014">
    <property type="protein sequence ID" value="SJZ68668.1"/>
    <property type="molecule type" value="Genomic_DNA"/>
</dbReference>
<feature type="compositionally biased region" description="Low complexity" evidence="1">
    <location>
        <begin position="1"/>
        <end position="16"/>
    </location>
</feature>
<keyword evidence="2" id="KW-0812">Transmembrane</keyword>
<keyword evidence="2" id="KW-1133">Transmembrane helix</keyword>
<keyword evidence="4" id="KW-1185">Reference proteome</keyword>
<dbReference type="Proteomes" id="UP000190657">
    <property type="component" value="Unassembled WGS sequence"/>
</dbReference>
<organism evidence="3 4">
    <name type="scientific">Eubacterium coprostanoligenes</name>
    <dbReference type="NCBI Taxonomy" id="290054"/>
    <lineage>
        <taxon>Bacteria</taxon>
        <taxon>Bacillati</taxon>
        <taxon>Bacillota</taxon>
        <taxon>Clostridia</taxon>
        <taxon>Eubacteriales</taxon>
        <taxon>Eubacteriaceae</taxon>
        <taxon>Eubacterium</taxon>
    </lineage>
</organism>
<evidence type="ECO:0000256" key="2">
    <source>
        <dbReference type="SAM" id="Phobius"/>
    </source>
</evidence>
<reference evidence="3 4" key="1">
    <citation type="submission" date="2017-02" db="EMBL/GenBank/DDBJ databases">
        <authorList>
            <person name="Peterson S.W."/>
        </authorList>
    </citation>
    <scope>NUCLEOTIDE SEQUENCE [LARGE SCALE GENOMIC DNA]</scope>
    <source>
        <strain evidence="3 4">ATCC 51222</strain>
    </source>
</reference>
<keyword evidence="2" id="KW-0472">Membrane</keyword>
<name>A0A1T4MPL5_9FIRM</name>
<feature type="region of interest" description="Disordered" evidence="1">
    <location>
        <begin position="1"/>
        <end position="24"/>
    </location>
</feature>
<accession>A0A1T4MPL5</accession>
<sequence>MEDYNNQYYQPNQNPNPNQPPYQPQYQQPIYQQPYDPTTEVMSIGSYILMFILSAIPVVNIICWIVWLVSPNTNKNKKNFIWAQIIMVAVAYVAVIVALTTTSLGVNYLSDLMVALL</sequence>
<feature type="transmembrane region" description="Helical" evidence="2">
    <location>
        <begin position="81"/>
        <end position="109"/>
    </location>
</feature>
<proteinExistence type="predicted"/>
<dbReference type="STRING" id="290054.SAMN02745114_01327"/>
<protein>
    <submittedName>
        <fullName evidence="3">Uncharacterized protein</fullName>
    </submittedName>
</protein>
<gene>
    <name evidence="3" type="ORF">SAMN02745114_01327</name>
</gene>
<dbReference type="RefSeq" id="WP_078768794.1">
    <property type="nucleotide sequence ID" value="NZ_FUWW01000014.1"/>
</dbReference>
<feature type="transmembrane region" description="Helical" evidence="2">
    <location>
        <begin position="44"/>
        <end position="69"/>
    </location>
</feature>